<dbReference type="Gene3D" id="3.20.20.80">
    <property type="entry name" value="Glycosidases"/>
    <property type="match status" value="1"/>
</dbReference>
<evidence type="ECO:0000256" key="11">
    <source>
        <dbReference type="PIRSR" id="PIRSR001024-1"/>
    </source>
</evidence>
<keyword evidence="13" id="KW-1015">Disulfide bond</keyword>
<reference evidence="17 18" key="1">
    <citation type="submission" date="2014-11" db="EMBL/GenBank/DDBJ databases">
        <authorList>
            <person name="Zhu J."/>
            <person name="Qi W."/>
            <person name="Song R."/>
        </authorList>
    </citation>
    <scope>NUCLEOTIDE SEQUENCE [LARGE SCALE GENOMIC DNA]</scope>
</reference>
<keyword evidence="6 15" id="KW-0732">Signal</keyword>
<keyword evidence="5" id="KW-0479">Metal-binding</keyword>
<dbReference type="OMA" id="AHNWLFT"/>
<dbReference type="PIRSF" id="PIRSF001024">
    <property type="entry name" value="Alph-amyl_fung"/>
    <property type="match status" value="1"/>
</dbReference>
<evidence type="ECO:0000313" key="17">
    <source>
        <dbReference type="EMBL" id="CEM20231.1"/>
    </source>
</evidence>
<dbReference type="EC" id="3.2.1.1" evidence="4"/>
<keyword evidence="7" id="KW-0378">Hydrolase</keyword>
<dbReference type="OrthoDB" id="1740265at2759"/>
<feature type="binding site" evidence="14">
    <location>
        <position position="371"/>
    </location>
    <ligand>
        <name>substrate</name>
    </ligand>
</feature>
<feature type="binding site" evidence="14">
    <location>
        <position position="318"/>
    </location>
    <ligand>
        <name>substrate</name>
    </ligand>
</feature>
<evidence type="ECO:0000256" key="1">
    <source>
        <dbReference type="ARBA" id="ARBA00000548"/>
    </source>
</evidence>
<feature type="binding site" evidence="14">
    <location>
        <position position="212"/>
    </location>
    <ligand>
        <name>substrate</name>
    </ligand>
</feature>
<feature type="active site" description="Nucleophile" evidence="11">
    <location>
        <position position="214"/>
    </location>
</feature>
<dbReference type="GO" id="GO:0005509">
    <property type="term" value="F:calcium ion binding"/>
    <property type="evidence" value="ECO:0007669"/>
    <property type="project" value="InterPro"/>
</dbReference>
<organism evidence="17 18">
    <name type="scientific">Vitrella brassicaformis (strain CCMP3155)</name>
    <dbReference type="NCBI Taxonomy" id="1169540"/>
    <lineage>
        <taxon>Eukaryota</taxon>
        <taxon>Sar</taxon>
        <taxon>Alveolata</taxon>
        <taxon>Colpodellida</taxon>
        <taxon>Vitrellaceae</taxon>
        <taxon>Vitrella</taxon>
    </lineage>
</organism>
<dbReference type="AlphaFoldDB" id="A0A0G4FXT8"/>
<evidence type="ECO:0000256" key="5">
    <source>
        <dbReference type="ARBA" id="ARBA00022723"/>
    </source>
</evidence>
<comment type="cofactor">
    <cofactor evidence="2">
        <name>Ca(2+)</name>
        <dbReference type="ChEBI" id="CHEBI:29108"/>
    </cofactor>
</comment>
<evidence type="ECO:0000256" key="14">
    <source>
        <dbReference type="PIRSR" id="PIRSR001024-5"/>
    </source>
</evidence>
<evidence type="ECO:0000256" key="15">
    <source>
        <dbReference type="SAM" id="SignalP"/>
    </source>
</evidence>
<comment type="similarity">
    <text evidence="3">Belongs to the glycosyl hydrolase 13 family.</text>
</comment>
<keyword evidence="8" id="KW-0106">Calcium</keyword>
<evidence type="ECO:0000313" key="18">
    <source>
        <dbReference type="Proteomes" id="UP000041254"/>
    </source>
</evidence>
<comment type="catalytic activity">
    <reaction evidence="1">
        <text>Endohydrolysis of (1-&gt;4)-alpha-D-glucosidic linkages in polysaccharides containing three or more (1-&gt;4)-alpha-linked D-glucose units.</text>
        <dbReference type="EC" id="3.2.1.1"/>
    </reaction>
</comment>
<dbReference type="InParanoid" id="A0A0G4FXT8"/>
<evidence type="ECO:0000256" key="8">
    <source>
        <dbReference type="ARBA" id="ARBA00022837"/>
    </source>
</evidence>
<keyword evidence="18" id="KW-1185">Reference proteome</keyword>
<feature type="disulfide bond" evidence="13">
    <location>
        <begin position="163"/>
        <end position="176"/>
    </location>
</feature>
<evidence type="ECO:0000256" key="2">
    <source>
        <dbReference type="ARBA" id="ARBA00001913"/>
    </source>
</evidence>
<feature type="binding site" evidence="14">
    <location>
        <position position="248"/>
    </location>
    <ligand>
        <name>substrate</name>
    </ligand>
</feature>
<accession>A0A0G4FXT8</accession>
<evidence type="ECO:0000259" key="16">
    <source>
        <dbReference type="SMART" id="SM00642"/>
    </source>
</evidence>
<proteinExistence type="inferred from homology"/>
<feature type="disulfide bond" evidence="13">
    <location>
        <begin position="52"/>
        <end position="63"/>
    </location>
</feature>
<evidence type="ECO:0000256" key="13">
    <source>
        <dbReference type="PIRSR" id="PIRSR001024-4"/>
    </source>
</evidence>
<dbReference type="InterPro" id="IPR017853">
    <property type="entry name" value="GH"/>
</dbReference>
<evidence type="ECO:0000256" key="3">
    <source>
        <dbReference type="ARBA" id="ARBA00008061"/>
    </source>
</evidence>
<dbReference type="GO" id="GO:0004556">
    <property type="term" value="F:alpha-amylase activity"/>
    <property type="evidence" value="ECO:0007669"/>
    <property type="project" value="UniProtKB-EC"/>
</dbReference>
<dbReference type="VEuPathDB" id="CryptoDB:Vbra_21791"/>
<feature type="signal peptide" evidence="15">
    <location>
        <begin position="1"/>
        <end position="22"/>
    </location>
</feature>
<dbReference type="EMBL" id="CDMY01000522">
    <property type="protein sequence ID" value="CEM20231.1"/>
    <property type="molecule type" value="Genomic_DNA"/>
</dbReference>
<dbReference type="InterPro" id="IPR013777">
    <property type="entry name" value="A-amylase-like"/>
</dbReference>
<dbReference type="STRING" id="1169540.A0A0G4FXT8"/>
<sequence>MRLSRMVRCCITTLLLIASVSAAPVDDWTSRTVIYQLLTDRFALADGHADTCDTGNCPYGNYCGGTYGGIIERLDYIQDLGMNAVWISPIPANRPCGYHGYWAVDWDWTNEHFGDAADLKNLTATLHSHGMHVMVDMVANHNGPGKVPDGHPFTEQDHYHPRCTIDFSSQRSIERCWLVDLPDLNTENGFVSDYLADWVVRQVDEYGFDGIRYDTVPYVPKWHWKRVADRLAGGGRNGTYTLGEILIGNRGADYLAGYQYDAQYGPILDGLLNYPLYFALVNSFARGQSLWGLSSALQETFGTYRRPAALGNFVDNHDEGRFLQMNPSHALYMSALAVVMATTGVPIVYYGSEQGLTQDPDGSRGADNQKRQPLWRTGYNKSHPLYRFISRLARLRTQGLFDGTQRELWVLSNIYLFTRGERVLIVTSNLGDGQSLDITLPPSNVPDAFRRDGDITVCDLLLGDGQGRGEGDGCVRVANVNRDGLHVHIDGGMPQVLMVVSSTRQARRMPVLAK</sequence>
<evidence type="ECO:0000256" key="12">
    <source>
        <dbReference type="PIRSR" id="PIRSR001024-2"/>
    </source>
</evidence>
<feature type="chain" id="PRO_5005189411" description="alpha-amylase" evidence="15">
    <location>
        <begin position="23"/>
        <end position="514"/>
    </location>
</feature>
<evidence type="ECO:0000256" key="9">
    <source>
        <dbReference type="ARBA" id="ARBA00023277"/>
    </source>
</evidence>
<evidence type="ECO:0000256" key="7">
    <source>
        <dbReference type="ARBA" id="ARBA00022801"/>
    </source>
</evidence>
<dbReference type="Proteomes" id="UP000041254">
    <property type="component" value="Unassembled WGS sequence"/>
</dbReference>
<evidence type="ECO:0000256" key="6">
    <source>
        <dbReference type="ARBA" id="ARBA00022729"/>
    </source>
</evidence>
<dbReference type="GO" id="GO:0005975">
    <property type="term" value="P:carbohydrate metabolic process"/>
    <property type="evidence" value="ECO:0007669"/>
    <property type="project" value="InterPro"/>
</dbReference>
<name>A0A0G4FXT8_VITBC</name>
<dbReference type="PANTHER" id="PTHR10357">
    <property type="entry name" value="ALPHA-AMYLASE FAMILY MEMBER"/>
    <property type="match status" value="1"/>
</dbReference>
<dbReference type="SMART" id="SM00642">
    <property type="entry name" value="Aamy"/>
    <property type="match status" value="1"/>
</dbReference>
<dbReference type="PANTHER" id="PTHR10357:SF215">
    <property type="entry name" value="ALPHA-AMYLASE 1"/>
    <property type="match status" value="1"/>
</dbReference>
<dbReference type="PhylomeDB" id="A0A0G4FXT8"/>
<dbReference type="Pfam" id="PF00128">
    <property type="entry name" value="Alpha-amylase"/>
    <property type="match status" value="1"/>
</dbReference>
<feature type="site" description="Transition state stabilizer" evidence="12">
    <location>
        <position position="318"/>
    </location>
</feature>
<gene>
    <name evidence="17" type="ORF">Vbra_21791</name>
</gene>
<evidence type="ECO:0000256" key="10">
    <source>
        <dbReference type="ARBA" id="ARBA00023295"/>
    </source>
</evidence>
<feature type="active site" description="Proton donor" evidence="11">
    <location>
        <position position="244"/>
    </location>
</feature>
<feature type="binding site" evidence="14">
    <location>
        <position position="102"/>
    </location>
    <ligand>
        <name>substrate</name>
    </ligand>
</feature>
<feature type="domain" description="Glycosyl hydrolase family 13 catalytic" evidence="16">
    <location>
        <begin position="36"/>
        <end position="396"/>
    </location>
</feature>
<keyword evidence="10" id="KW-0326">Glycosidase</keyword>
<dbReference type="InterPro" id="IPR006047">
    <property type="entry name" value="GH13_cat_dom"/>
</dbReference>
<evidence type="ECO:0000256" key="4">
    <source>
        <dbReference type="ARBA" id="ARBA00012595"/>
    </source>
</evidence>
<protein>
    <recommendedName>
        <fullName evidence="4">alpha-amylase</fullName>
        <ecNumber evidence="4">3.2.1.1</ecNumber>
    </recommendedName>
</protein>
<feature type="binding site" evidence="14">
    <location>
        <position position="141"/>
    </location>
    <ligand>
        <name>substrate</name>
    </ligand>
</feature>
<dbReference type="SUPFAM" id="SSF51445">
    <property type="entry name" value="(Trans)glycosidases"/>
    <property type="match status" value="1"/>
</dbReference>
<keyword evidence="9" id="KW-0119">Carbohydrate metabolism</keyword>